<dbReference type="GO" id="GO:0071949">
    <property type="term" value="F:FAD binding"/>
    <property type="evidence" value="ECO:0007669"/>
    <property type="project" value="TreeGrafter"/>
</dbReference>
<dbReference type="InterPro" id="IPR002081">
    <property type="entry name" value="Cryptochrome/DNA_photolyase_1"/>
</dbReference>
<dbReference type="PANTHER" id="PTHR11455">
    <property type="entry name" value="CRYPTOCHROME"/>
    <property type="match status" value="1"/>
</dbReference>
<evidence type="ECO:0000259" key="4">
    <source>
        <dbReference type="Pfam" id="PF03441"/>
    </source>
</evidence>
<keyword evidence="6" id="KW-1185">Reference proteome</keyword>
<evidence type="ECO:0000256" key="2">
    <source>
        <dbReference type="ARBA" id="ARBA00022827"/>
    </source>
</evidence>
<feature type="binding site" evidence="3">
    <location>
        <begin position="179"/>
        <end position="181"/>
    </location>
    <ligand>
        <name>FAD</name>
        <dbReference type="ChEBI" id="CHEBI:57692"/>
    </ligand>
</feature>
<evidence type="ECO:0000313" key="6">
    <source>
        <dbReference type="Proteomes" id="UP000706333"/>
    </source>
</evidence>
<feature type="domain" description="Cryptochrome/DNA photolyase FAD-binding" evidence="4">
    <location>
        <begin position="75"/>
        <end position="200"/>
    </location>
</feature>
<reference evidence="5" key="2">
    <citation type="journal article" date="2020" name="Microorganisms">
        <title>Osmotic Adaptation and Compatible Solute Biosynthesis of Phototrophic Bacteria as Revealed from Genome Analyses.</title>
        <authorList>
            <person name="Imhoff J.F."/>
            <person name="Rahn T."/>
            <person name="Kunzel S."/>
            <person name="Keller A."/>
            <person name="Neulinger S.C."/>
        </authorList>
    </citation>
    <scope>NUCLEOTIDE SEQUENCE</scope>
    <source>
        <strain evidence="5">LMG 28126</strain>
    </source>
</reference>
<dbReference type="RefSeq" id="WP_201157586.1">
    <property type="nucleotide sequence ID" value="NZ_NHSD01000276.1"/>
</dbReference>
<keyword evidence="1 3" id="KW-0285">Flavoprotein</keyword>
<comment type="cofactor">
    <cofactor evidence="3">
        <name>FAD</name>
        <dbReference type="ChEBI" id="CHEBI:57692"/>
    </cofactor>
    <text evidence="3">Binds 1 FAD per subunit.</text>
</comment>
<dbReference type="GO" id="GO:0003677">
    <property type="term" value="F:DNA binding"/>
    <property type="evidence" value="ECO:0007669"/>
    <property type="project" value="TreeGrafter"/>
</dbReference>
<sequence length="400" mass="43865">MTPPRFSPDRAAGLDRLARFVPQAGRAYAARRNHDLEGHPHVSGLSPWIRHRLVTEAEVIAATLGKHSADAAEKFIQEVFWRSYWKGWLELRPGVWHDYRREVGHGLDRIATESGLRADWQAACRGETGIDAFDHWARELVDTGWLHNHARMWFASIWIFTLRLPWALGADFFLRHLLDGDPASNTLGWRWVAGIQTRGKIYLAQADNIARYTDGRFRPQGLARSAQPLDSPPPPAPRALPAAAGWHADRPAGLLLTEEDLTTGWLADRGLRPRAVATLACAAGRSALEVAPGVHAFTRGALEDATARQEAPGTACADPAAVVAWARAEGLAQIVTPWAPTGPAATALETLEAALAPHAIALVRARLGWDSRAWPHATHGFFRFRAQIPQLLRAADLAAA</sequence>
<feature type="binding site" evidence="3">
    <location>
        <position position="28"/>
    </location>
    <ligand>
        <name>FAD</name>
        <dbReference type="ChEBI" id="CHEBI:57692"/>
    </ligand>
</feature>
<evidence type="ECO:0000313" key="5">
    <source>
        <dbReference type="EMBL" id="MBK5927835.1"/>
    </source>
</evidence>
<dbReference type="GO" id="GO:0003904">
    <property type="term" value="F:deoxyribodipyrimidine photo-lyase activity"/>
    <property type="evidence" value="ECO:0007669"/>
    <property type="project" value="TreeGrafter"/>
</dbReference>
<organism evidence="5 6">
    <name type="scientific">Rhodobaculum claviforme</name>
    <dbReference type="NCBI Taxonomy" id="1549854"/>
    <lineage>
        <taxon>Bacteria</taxon>
        <taxon>Pseudomonadati</taxon>
        <taxon>Pseudomonadota</taxon>
        <taxon>Alphaproteobacteria</taxon>
        <taxon>Rhodobacterales</taxon>
        <taxon>Paracoccaceae</taxon>
        <taxon>Rhodobaculum</taxon>
    </lineage>
</organism>
<feature type="binding site" evidence="3">
    <location>
        <position position="75"/>
    </location>
    <ligand>
        <name>FAD</name>
        <dbReference type="ChEBI" id="CHEBI:57692"/>
    </ligand>
</feature>
<dbReference type="Pfam" id="PF03441">
    <property type="entry name" value="FAD_binding_7"/>
    <property type="match status" value="1"/>
</dbReference>
<protein>
    <submittedName>
        <fullName evidence="5">DNA photolyase</fullName>
    </submittedName>
</protein>
<gene>
    <name evidence="5" type="ORF">CCR87_10930</name>
</gene>
<dbReference type="AlphaFoldDB" id="A0A934TL54"/>
<dbReference type="Gene3D" id="1.10.579.10">
    <property type="entry name" value="DNA Cyclobutane Dipyrimidine Photolyase, subunit A, domain 3"/>
    <property type="match status" value="1"/>
</dbReference>
<comment type="caution">
    <text evidence="5">The sequence shown here is derived from an EMBL/GenBank/DDBJ whole genome shotgun (WGS) entry which is preliminary data.</text>
</comment>
<keyword evidence="2 3" id="KW-0274">FAD</keyword>
<dbReference type="InterPro" id="IPR005101">
    <property type="entry name" value="Cryptochr/Photolyase_FAD-bd"/>
</dbReference>
<dbReference type="SUPFAM" id="SSF48173">
    <property type="entry name" value="Cryptochrome/photolyase FAD-binding domain"/>
    <property type="match status" value="1"/>
</dbReference>
<name>A0A934TL54_9RHOB</name>
<dbReference type="Gene3D" id="1.25.40.80">
    <property type="match status" value="1"/>
</dbReference>
<evidence type="ECO:0000256" key="1">
    <source>
        <dbReference type="ARBA" id="ARBA00022630"/>
    </source>
</evidence>
<reference evidence="5" key="1">
    <citation type="submission" date="2017-05" db="EMBL/GenBank/DDBJ databases">
        <authorList>
            <person name="Imhoff J.F."/>
            <person name="Rahn T."/>
            <person name="Kuenzel S."/>
            <person name="Neulinger S.C."/>
        </authorList>
    </citation>
    <scope>NUCLEOTIDE SEQUENCE</scope>
    <source>
        <strain evidence="5">LMG 28126</strain>
    </source>
</reference>
<evidence type="ECO:0000256" key="3">
    <source>
        <dbReference type="PIRSR" id="PIRSR602081-1"/>
    </source>
</evidence>
<accession>A0A934TL54</accession>
<dbReference type="Proteomes" id="UP000706333">
    <property type="component" value="Unassembled WGS sequence"/>
</dbReference>
<dbReference type="EMBL" id="NHSD01000276">
    <property type="protein sequence ID" value="MBK5927835.1"/>
    <property type="molecule type" value="Genomic_DNA"/>
</dbReference>
<dbReference type="InterPro" id="IPR036134">
    <property type="entry name" value="Crypto/Photolyase_FAD-like_sf"/>
</dbReference>
<dbReference type="PANTHER" id="PTHR11455:SF9">
    <property type="entry name" value="CRYPTOCHROME CIRCADIAN CLOCK 5 ISOFORM X1"/>
    <property type="match status" value="1"/>
</dbReference>
<proteinExistence type="predicted"/>